<evidence type="ECO:0000313" key="1">
    <source>
        <dbReference type="EMBL" id="ALN56898.1"/>
    </source>
</evidence>
<proteinExistence type="predicted"/>
<accession>A0A0S2DEG2</accession>
<dbReference type="Proteomes" id="UP000061569">
    <property type="component" value="Chromosome"/>
</dbReference>
<gene>
    <name evidence="1" type="ORF">GLE_1541</name>
</gene>
<name>A0A0S2DEG2_LYSEN</name>
<dbReference type="AlphaFoldDB" id="A0A0S2DEG2"/>
<dbReference type="KEGG" id="lez:GLE_1541"/>
<dbReference type="EMBL" id="CP013140">
    <property type="protein sequence ID" value="ALN56898.1"/>
    <property type="molecule type" value="Genomic_DNA"/>
</dbReference>
<reference evidence="1 2" key="1">
    <citation type="submission" date="2015-11" db="EMBL/GenBank/DDBJ databases">
        <title>Genome sequences of Lysobacter enzymogenes strain C3 and Lysobacter antibioticus ATCC 29479.</title>
        <authorList>
            <person name="Kobayashi D.Y."/>
        </authorList>
    </citation>
    <scope>NUCLEOTIDE SEQUENCE [LARGE SCALE GENOMIC DNA]</scope>
    <source>
        <strain evidence="1 2">C3</strain>
    </source>
</reference>
<organism evidence="1 2">
    <name type="scientific">Lysobacter enzymogenes</name>
    <dbReference type="NCBI Taxonomy" id="69"/>
    <lineage>
        <taxon>Bacteria</taxon>
        <taxon>Pseudomonadati</taxon>
        <taxon>Pseudomonadota</taxon>
        <taxon>Gammaproteobacteria</taxon>
        <taxon>Lysobacterales</taxon>
        <taxon>Lysobacteraceae</taxon>
        <taxon>Lysobacter</taxon>
    </lineage>
</organism>
<sequence length="184" mass="19785">MTDDAAGDTRPFPPELSALRSQARRAFECARTGLLWLALGICIAFLAPKVGELWLTYVAGGAVFVAALVHCRAAAAETRFALDAHRYLGEQWNASPLPGLAGLLRRGRRRLRSAAAAWALAAMVALLVVPIGLTFEVPVALRVHGLVLLLSAGRLQHMATVDRRLLREIGEHVRGLPRGDIVAA</sequence>
<dbReference type="OrthoDB" id="9926913at2"/>
<dbReference type="PATRIC" id="fig|69.6.peg.1523"/>
<protein>
    <submittedName>
        <fullName evidence="1">Uncharacterized protein</fullName>
    </submittedName>
</protein>
<evidence type="ECO:0000313" key="2">
    <source>
        <dbReference type="Proteomes" id="UP000061569"/>
    </source>
</evidence>